<dbReference type="AlphaFoldDB" id="A0A5D3FNS8"/>
<reference evidence="3 4" key="1">
    <citation type="submission" date="2019-08" db="EMBL/GenBank/DDBJ databases">
        <title>Actinomadura sp. nov. CYP1-5 isolated from mountain soil.</title>
        <authorList>
            <person name="Songsumanus A."/>
            <person name="Kuncharoen N."/>
            <person name="Kudo T."/>
            <person name="Yuki M."/>
            <person name="Igarashi Y."/>
            <person name="Tanasupawat S."/>
        </authorList>
    </citation>
    <scope>NUCLEOTIDE SEQUENCE [LARGE SCALE GENOMIC DNA]</scope>
    <source>
        <strain evidence="3 4">CYP1-5</strain>
    </source>
</reference>
<dbReference type="RefSeq" id="WP_148758323.1">
    <property type="nucleotide sequence ID" value="NZ_VSRQ01000002.1"/>
</dbReference>
<evidence type="ECO:0000256" key="2">
    <source>
        <dbReference type="SAM" id="Phobius"/>
    </source>
</evidence>
<keyword evidence="2" id="KW-0472">Membrane</keyword>
<feature type="region of interest" description="Disordered" evidence="1">
    <location>
        <begin position="16"/>
        <end position="39"/>
    </location>
</feature>
<evidence type="ECO:0000313" key="4">
    <source>
        <dbReference type="Proteomes" id="UP000323505"/>
    </source>
</evidence>
<evidence type="ECO:0000313" key="3">
    <source>
        <dbReference type="EMBL" id="TYK50457.1"/>
    </source>
</evidence>
<keyword evidence="4" id="KW-1185">Reference proteome</keyword>
<accession>A0A5D3FNS8</accession>
<name>A0A5D3FNS8_9ACTN</name>
<dbReference type="EMBL" id="VSRQ01000002">
    <property type="protein sequence ID" value="TYK50457.1"/>
    <property type="molecule type" value="Genomic_DNA"/>
</dbReference>
<feature type="transmembrane region" description="Helical" evidence="2">
    <location>
        <begin position="116"/>
        <end position="137"/>
    </location>
</feature>
<evidence type="ECO:0000256" key="1">
    <source>
        <dbReference type="SAM" id="MobiDB-lite"/>
    </source>
</evidence>
<gene>
    <name evidence="3" type="ORF">FXF68_07970</name>
</gene>
<dbReference type="Proteomes" id="UP000323505">
    <property type="component" value="Unassembled WGS sequence"/>
</dbReference>
<keyword evidence="2" id="KW-0812">Transmembrane</keyword>
<organism evidence="3 4">
    <name type="scientific">Actinomadura decatromicini</name>
    <dbReference type="NCBI Taxonomy" id="2604572"/>
    <lineage>
        <taxon>Bacteria</taxon>
        <taxon>Bacillati</taxon>
        <taxon>Actinomycetota</taxon>
        <taxon>Actinomycetes</taxon>
        <taxon>Streptosporangiales</taxon>
        <taxon>Thermomonosporaceae</taxon>
        <taxon>Actinomadura</taxon>
    </lineage>
</organism>
<proteinExistence type="predicted"/>
<comment type="caution">
    <text evidence="3">The sequence shown here is derived from an EMBL/GenBank/DDBJ whole genome shotgun (WGS) entry which is preliminary data.</text>
</comment>
<protein>
    <submittedName>
        <fullName evidence="3">Uncharacterized protein</fullName>
    </submittedName>
</protein>
<keyword evidence="2" id="KW-1133">Transmembrane helix</keyword>
<sequence length="138" mass="15058">MSHGYGSSVPVVIRVQPPFAPPPDGRGPRDLPVRASIGDTRTDLRVGDNPITLPPGEWPIRIWLSYCGVKSGRAEITVDTRPGRPILLYYTTPRTIYNQGVLGYEPVERPGGETLALIYTLVPLIGLLAAVIAFLLLR</sequence>